<feature type="signal peptide" evidence="2">
    <location>
        <begin position="1"/>
        <end position="20"/>
    </location>
</feature>
<reference evidence="3 4" key="1">
    <citation type="submission" date="2019-01" db="EMBL/GenBank/DDBJ databases">
        <title>Spirosoma flava sp. nov., a propanil-degrading bacterium isolated from herbicide-contaminated soil.</title>
        <authorList>
            <person name="Zhang L."/>
            <person name="Jiang J.-D."/>
        </authorList>
    </citation>
    <scope>NUCLEOTIDE SEQUENCE [LARGE SCALE GENOMIC DNA]</scope>
    <source>
        <strain evidence="3 4">TY50</strain>
    </source>
</reference>
<evidence type="ECO:0000313" key="3">
    <source>
        <dbReference type="EMBL" id="RYC70174.1"/>
    </source>
</evidence>
<dbReference type="Proteomes" id="UP000290407">
    <property type="component" value="Unassembled WGS sequence"/>
</dbReference>
<evidence type="ECO:0000256" key="1">
    <source>
        <dbReference type="SAM" id="MobiDB-lite"/>
    </source>
</evidence>
<keyword evidence="4" id="KW-1185">Reference proteome</keyword>
<proteinExistence type="predicted"/>
<protein>
    <submittedName>
        <fullName evidence="3">Uncharacterized protein</fullName>
    </submittedName>
</protein>
<evidence type="ECO:0000256" key="2">
    <source>
        <dbReference type="SAM" id="SignalP"/>
    </source>
</evidence>
<keyword evidence="2" id="KW-0732">Signal</keyword>
<feature type="region of interest" description="Disordered" evidence="1">
    <location>
        <begin position="182"/>
        <end position="242"/>
    </location>
</feature>
<organism evidence="3 4">
    <name type="scientific">Spirosoma sordidisoli</name>
    <dbReference type="NCBI Taxonomy" id="2502893"/>
    <lineage>
        <taxon>Bacteria</taxon>
        <taxon>Pseudomonadati</taxon>
        <taxon>Bacteroidota</taxon>
        <taxon>Cytophagia</taxon>
        <taxon>Cytophagales</taxon>
        <taxon>Cytophagaceae</taxon>
        <taxon>Spirosoma</taxon>
    </lineage>
</organism>
<comment type="caution">
    <text evidence="3">The sequence shown here is derived from an EMBL/GenBank/DDBJ whole genome shotgun (WGS) entry which is preliminary data.</text>
</comment>
<accession>A0A4Q2ULG2</accession>
<sequence length="407" mass="44201">MKQTLLATLFFLVFPLVLSAQDAIYTANGNRISDAQLTGLTEDKVTFTVQRDGKASTFNFQRANVLFAFSRTGNFLVINELSSDLTKAQQQLGAYLSAPVRAGDREYLIRAVPLTVIPATIAYESDAVVNYKTAEGKSASIPKSELVGILYQDGRHLLLREAAEIAPLLKDIGGQIKGETLAAKPQPAVPTASSPEPLPTPLPTAPAALPSDGAAKPEAAIPSGKVTDKPLTTESATDVRKPALTEGEYQGYRKKALQKVDEFVSYLNIITDKKLPTYEKDKAIDQAARLFMPAATIAVTSTSKPGARRYPIRDYLNRLKLLPYSSARIEWSEVQYIKELSQAADGNYYGVITGQQTFIGYGSQDQVLYSDVVQKNVRVKLQSYGSTSDGVKSIKWDVLLGSIGVAQ</sequence>
<dbReference type="AlphaFoldDB" id="A0A4Q2ULG2"/>
<dbReference type="EMBL" id="SBLB01000002">
    <property type="protein sequence ID" value="RYC70174.1"/>
    <property type="molecule type" value="Genomic_DNA"/>
</dbReference>
<dbReference type="RefSeq" id="WP_129601384.1">
    <property type="nucleotide sequence ID" value="NZ_SBLB01000002.1"/>
</dbReference>
<name>A0A4Q2ULG2_9BACT</name>
<gene>
    <name evidence="3" type="ORF">EQG79_09920</name>
</gene>
<evidence type="ECO:0000313" key="4">
    <source>
        <dbReference type="Proteomes" id="UP000290407"/>
    </source>
</evidence>
<feature type="chain" id="PRO_5020749601" evidence="2">
    <location>
        <begin position="21"/>
        <end position="407"/>
    </location>
</feature>